<dbReference type="Proteomes" id="UP000191240">
    <property type="component" value="Unassembled WGS sequence"/>
</dbReference>
<keyword evidence="5" id="KW-0533">Nickel</keyword>
<dbReference type="Pfam" id="PF00329">
    <property type="entry name" value="Complex1_30kDa"/>
    <property type="match status" value="1"/>
</dbReference>
<feature type="binding site" evidence="5">
    <location>
        <position position="206"/>
    </location>
    <ligand>
        <name>Fe cation</name>
        <dbReference type="ChEBI" id="CHEBI:24875"/>
    </ligand>
</feature>
<dbReference type="PANTHER" id="PTHR43485">
    <property type="entry name" value="HYDROGENASE-4 COMPONENT G"/>
    <property type="match status" value="1"/>
</dbReference>
<feature type="binding site" evidence="5">
    <location>
        <position position="494"/>
    </location>
    <ligand>
        <name>Ni(2+)</name>
        <dbReference type="ChEBI" id="CHEBI:49786"/>
    </ligand>
</feature>
<protein>
    <submittedName>
        <fullName evidence="8">Ni,Fe-hydrogenase III large subunit</fullName>
    </submittedName>
</protein>
<dbReference type="AlphaFoldDB" id="A0A1M6DVB1"/>
<dbReference type="GO" id="GO:0005886">
    <property type="term" value="C:plasma membrane"/>
    <property type="evidence" value="ECO:0007669"/>
    <property type="project" value="UniProtKB-SubCell"/>
</dbReference>
<feature type="binding site" evidence="5">
    <location>
        <position position="206"/>
    </location>
    <ligand>
        <name>Ni(2+)</name>
        <dbReference type="ChEBI" id="CHEBI:49786"/>
    </ligand>
</feature>
<proteinExistence type="predicted"/>
<keyword evidence="4" id="KW-0520">NAD</keyword>
<keyword evidence="5" id="KW-0479">Metal-binding</keyword>
<dbReference type="RefSeq" id="WP_080325881.1">
    <property type="nucleotide sequence ID" value="NZ_FQYW01000012.1"/>
</dbReference>
<dbReference type="EMBL" id="FQYW01000012">
    <property type="protein sequence ID" value="SHI77186.1"/>
    <property type="molecule type" value="Genomic_DNA"/>
</dbReference>
<feature type="domain" description="NADH-quinone oxidoreductase subunit D" evidence="7">
    <location>
        <begin position="267"/>
        <end position="416"/>
    </location>
</feature>
<dbReference type="PANTHER" id="PTHR43485:SF1">
    <property type="entry name" value="FORMATE HYDROGENLYASE SUBUNIT 5-RELATED"/>
    <property type="match status" value="1"/>
</dbReference>
<dbReference type="InterPro" id="IPR029014">
    <property type="entry name" value="NiFe-Hase_large"/>
</dbReference>
<dbReference type="GO" id="GO:0048038">
    <property type="term" value="F:quinone binding"/>
    <property type="evidence" value="ECO:0007669"/>
    <property type="project" value="InterPro"/>
</dbReference>
<evidence type="ECO:0000259" key="7">
    <source>
        <dbReference type="Pfam" id="PF00346"/>
    </source>
</evidence>
<dbReference type="InterPro" id="IPR001135">
    <property type="entry name" value="NADH_Q_OxRdtase_suD"/>
</dbReference>
<dbReference type="InterPro" id="IPR037232">
    <property type="entry name" value="NADH_quin_OxRdtase_su_C/D-like"/>
</dbReference>
<evidence type="ECO:0000256" key="2">
    <source>
        <dbReference type="ARBA" id="ARBA00022448"/>
    </source>
</evidence>
<reference evidence="8 9" key="1">
    <citation type="submission" date="2016-11" db="EMBL/GenBank/DDBJ databases">
        <authorList>
            <person name="Jaros S."/>
            <person name="Januszkiewicz K."/>
            <person name="Wedrychowicz H."/>
        </authorList>
    </citation>
    <scope>NUCLEOTIDE SEQUENCE [LARGE SCALE GENOMIC DNA]</scope>
    <source>
        <strain evidence="8 9">DSM 3074</strain>
    </source>
</reference>
<evidence type="ECO:0000313" key="9">
    <source>
        <dbReference type="Proteomes" id="UP000191240"/>
    </source>
</evidence>
<evidence type="ECO:0000259" key="6">
    <source>
        <dbReference type="Pfam" id="PF00329"/>
    </source>
</evidence>
<dbReference type="GO" id="GO:0051287">
    <property type="term" value="F:NAD binding"/>
    <property type="evidence" value="ECO:0007669"/>
    <property type="project" value="InterPro"/>
</dbReference>
<dbReference type="Gene3D" id="1.10.645.10">
    <property type="entry name" value="Cytochrome-c3 Hydrogenase, chain B"/>
    <property type="match status" value="1"/>
</dbReference>
<dbReference type="InterPro" id="IPR001501">
    <property type="entry name" value="Ni-dep_hyd_lsu"/>
</dbReference>
<evidence type="ECO:0000256" key="5">
    <source>
        <dbReference type="PIRSR" id="PIRSR601501-1"/>
    </source>
</evidence>
<dbReference type="SUPFAM" id="SSF143243">
    <property type="entry name" value="Nqo5-like"/>
    <property type="match status" value="1"/>
</dbReference>
<dbReference type="InterPro" id="IPR052197">
    <property type="entry name" value="ComplexI_49kDa-like"/>
</dbReference>
<dbReference type="Gene3D" id="3.30.460.80">
    <property type="entry name" value="NADH:ubiquinone oxidoreductase, 30kDa subunit"/>
    <property type="match status" value="1"/>
</dbReference>
<comment type="cofactor">
    <cofactor evidence="5">
        <name>Ni(2+)</name>
        <dbReference type="ChEBI" id="CHEBI:49786"/>
    </cofactor>
</comment>
<evidence type="ECO:0000313" key="8">
    <source>
        <dbReference type="EMBL" id="SHI77186.1"/>
    </source>
</evidence>
<dbReference type="GO" id="GO:0016651">
    <property type="term" value="F:oxidoreductase activity, acting on NAD(P)H"/>
    <property type="evidence" value="ECO:0007669"/>
    <property type="project" value="InterPro"/>
</dbReference>
<dbReference type="InterPro" id="IPR020396">
    <property type="entry name" value="NADH_UbQ_OxRdtase_CS"/>
</dbReference>
<gene>
    <name evidence="8" type="ORF">SAMN02745671_01640</name>
</gene>
<dbReference type="GO" id="GO:0008137">
    <property type="term" value="F:NADH dehydrogenase (ubiquinone) activity"/>
    <property type="evidence" value="ECO:0007669"/>
    <property type="project" value="InterPro"/>
</dbReference>
<feature type="binding site" evidence="5">
    <location>
        <position position="497"/>
    </location>
    <ligand>
        <name>Fe cation</name>
        <dbReference type="ChEBI" id="CHEBI:24875"/>
    </ligand>
</feature>
<dbReference type="GO" id="GO:0016151">
    <property type="term" value="F:nickel cation binding"/>
    <property type="evidence" value="ECO:0007669"/>
    <property type="project" value="InterPro"/>
</dbReference>
<organism evidence="8 9">
    <name type="scientific">Anaerovibrio lipolyticus DSM 3074</name>
    <dbReference type="NCBI Taxonomy" id="1120997"/>
    <lineage>
        <taxon>Bacteria</taxon>
        <taxon>Bacillati</taxon>
        <taxon>Bacillota</taxon>
        <taxon>Negativicutes</taxon>
        <taxon>Selenomonadales</taxon>
        <taxon>Selenomonadaceae</taxon>
        <taxon>Anaerovibrio</taxon>
    </lineage>
</organism>
<feature type="domain" description="NADH-quinone oxidoreductase subunit D" evidence="7">
    <location>
        <begin position="431"/>
        <end position="500"/>
    </location>
</feature>
<name>A0A1M6DVB1_9FIRM</name>
<keyword evidence="2" id="KW-0813">Transport</keyword>
<keyword evidence="5" id="KW-0408">Iron</keyword>
<feature type="binding site" evidence="5">
    <location>
        <position position="461"/>
    </location>
    <ligand>
        <name>Mg(2+)</name>
        <dbReference type="ChEBI" id="CHEBI:18420"/>
    </ligand>
</feature>
<dbReference type="PROSITE" id="PS00542">
    <property type="entry name" value="COMPLEX1_30K"/>
    <property type="match status" value="1"/>
</dbReference>
<keyword evidence="5" id="KW-0460">Magnesium</keyword>
<evidence type="ECO:0000256" key="4">
    <source>
        <dbReference type="ARBA" id="ARBA00023027"/>
    </source>
</evidence>
<dbReference type="Pfam" id="PF00374">
    <property type="entry name" value="NiFeSe_Hases"/>
    <property type="match status" value="1"/>
</dbReference>
<keyword evidence="3" id="KW-0560">Oxidoreductase</keyword>
<sequence>MMTTIMPEAILMAAEKMSAGGKHPLTAMFGRDETANGVGYVIYCYFEIPENKTVDGFKVVFNPNGSLEYDSITHIIPAAAWYEREIKDMFGLVPKGHPDLRPLVLHETFPEDFYPLRKNVKVNAKVRGERQFKVRTAKGEGLFEVPVGPIHAGIIEPGHFRFSQAGEAMLQLDAKLFYTHRGIEKAVEGKTPYEALPIVERICGACSVSNTWSFCQAVEKAVNVKVPRRAEIIRTLLMELERITNHVGDIGNIPAGVGFNPAISLGGRLKEKLMRLCEAVAGNRFLRGMIIPGGVSMDITPELCDHIHQVMDEVADGVEDMATMFREQENFQNRIQTTGIVRNQTAMDLAMVGVGARASGYSHDSRSDFTYGVYDELDFKPYTKTMGDVAARLLVRIGELSASFEMVDKLIELLNSCGEQELSVAMEYNEGFGWGISESARGSNFQYVALDGDGRIDRLFVRSASYANWPALPIAVQGDIIPDFPLINKSFELCYACIDR</sequence>
<comment type="subcellular location">
    <subcellularLocation>
        <location evidence="1">Cell membrane</location>
        <topology evidence="1">Peripheral membrane protein</topology>
    </subcellularLocation>
</comment>
<dbReference type="Pfam" id="PF00346">
    <property type="entry name" value="Complex1_49kDa"/>
    <property type="match status" value="2"/>
</dbReference>
<evidence type="ECO:0000256" key="3">
    <source>
        <dbReference type="ARBA" id="ARBA00023002"/>
    </source>
</evidence>
<comment type="cofactor">
    <cofactor evidence="5">
        <name>Fe cation</name>
        <dbReference type="ChEBI" id="CHEBI:24875"/>
    </cofactor>
</comment>
<evidence type="ECO:0000256" key="1">
    <source>
        <dbReference type="ARBA" id="ARBA00004202"/>
    </source>
</evidence>
<dbReference type="InterPro" id="IPR001268">
    <property type="entry name" value="NADH_UbQ_OxRdtase_30kDa_su"/>
</dbReference>
<feature type="binding site" evidence="5">
    <location>
        <position position="203"/>
    </location>
    <ligand>
        <name>Ni(2+)</name>
        <dbReference type="ChEBI" id="CHEBI:49786"/>
    </ligand>
</feature>
<feature type="domain" description="NADH:ubiquinone oxidoreductase 30kDa subunit" evidence="6">
    <location>
        <begin position="6"/>
        <end position="124"/>
    </location>
</feature>
<accession>A0A1M6DVB1</accession>
<feature type="binding site" evidence="5">
    <location>
        <position position="184"/>
    </location>
    <ligand>
        <name>Mg(2+)</name>
        <dbReference type="ChEBI" id="CHEBI:18420"/>
    </ligand>
</feature>
<dbReference type="SUPFAM" id="SSF56762">
    <property type="entry name" value="HydB/Nqo4-like"/>
    <property type="match status" value="1"/>
</dbReference>